<protein>
    <submittedName>
        <fullName evidence="3">Amidohydrolase family protein</fullName>
    </submittedName>
</protein>
<dbReference type="PANTHER" id="PTHR43135:SF3">
    <property type="entry name" value="ALPHA-D-RIBOSE 1-METHYLPHOSPHONATE 5-TRIPHOSPHATE DIPHOSPHATASE"/>
    <property type="match status" value="1"/>
</dbReference>
<reference evidence="3 4" key="1">
    <citation type="submission" date="2020-09" db="EMBL/GenBank/DDBJ databases">
        <title>Paenibacillus sp. CAU 1523 isolated from sand of Haeundae Beach.</title>
        <authorList>
            <person name="Kim W."/>
        </authorList>
    </citation>
    <scope>NUCLEOTIDE SEQUENCE [LARGE SCALE GENOMIC DNA]</scope>
    <source>
        <strain evidence="3 4">CAU 1523</strain>
    </source>
</reference>
<dbReference type="SUPFAM" id="SSF51556">
    <property type="entry name" value="Metallo-dependent hydrolases"/>
    <property type="match status" value="1"/>
</dbReference>
<dbReference type="Gene3D" id="3.30.110.90">
    <property type="entry name" value="Amidohydrolase"/>
    <property type="match status" value="1"/>
</dbReference>
<feature type="compositionally biased region" description="Basic residues" evidence="1">
    <location>
        <begin position="482"/>
        <end position="496"/>
    </location>
</feature>
<dbReference type="Proteomes" id="UP000634529">
    <property type="component" value="Unassembled WGS sequence"/>
</dbReference>
<name>A0ABR9B1I2_9BACL</name>
<feature type="region of interest" description="Disordered" evidence="1">
    <location>
        <begin position="474"/>
        <end position="496"/>
    </location>
</feature>
<evidence type="ECO:0000256" key="1">
    <source>
        <dbReference type="SAM" id="MobiDB-lite"/>
    </source>
</evidence>
<evidence type="ECO:0000259" key="2">
    <source>
        <dbReference type="Pfam" id="PF01979"/>
    </source>
</evidence>
<dbReference type="Pfam" id="PF01979">
    <property type="entry name" value="Amidohydro_1"/>
    <property type="match status" value="1"/>
</dbReference>
<dbReference type="Gene3D" id="1.20.58.520">
    <property type="entry name" value="Amidohydrolase"/>
    <property type="match status" value="1"/>
</dbReference>
<feature type="domain" description="Amidohydrolase-related" evidence="2">
    <location>
        <begin position="95"/>
        <end position="453"/>
    </location>
</feature>
<dbReference type="Gene3D" id="3.40.50.10910">
    <property type="entry name" value="Amidohydrolase"/>
    <property type="match status" value="1"/>
</dbReference>
<evidence type="ECO:0000313" key="3">
    <source>
        <dbReference type="EMBL" id="MBD8499774.1"/>
    </source>
</evidence>
<keyword evidence="4" id="KW-1185">Reference proteome</keyword>
<dbReference type="EMBL" id="JACYTN010000014">
    <property type="protein sequence ID" value="MBD8499774.1"/>
    <property type="molecule type" value="Genomic_DNA"/>
</dbReference>
<evidence type="ECO:0000313" key="4">
    <source>
        <dbReference type="Proteomes" id="UP000634529"/>
    </source>
</evidence>
<organism evidence="3 4">
    <name type="scientific">Paenibacillus arenosi</name>
    <dbReference type="NCBI Taxonomy" id="2774142"/>
    <lineage>
        <taxon>Bacteria</taxon>
        <taxon>Bacillati</taxon>
        <taxon>Bacillota</taxon>
        <taxon>Bacilli</taxon>
        <taxon>Bacillales</taxon>
        <taxon>Paenibacillaceae</taxon>
        <taxon>Paenibacillus</taxon>
    </lineage>
</organism>
<dbReference type="PANTHER" id="PTHR43135">
    <property type="entry name" value="ALPHA-D-RIBOSE 1-METHYLPHOSPHONATE 5-TRIPHOSPHATE DIPHOSPHATASE"/>
    <property type="match status" value="1"/>
</dbReference>
<dbReference type="InterPro" id="IPR011059">
    <property type="entry name" value="Metal-dep_hydrolase_composite"/>
</dbReference>
<proteinExistence type="predicted"/>
<dbReference type="InterPro" id="IPR032466">
    <property type="entry name" value="Metal_Hydrolase"/>
</dbReference>
<accession>A0ABR9B1I2</accession>
<dbReference type="InterPro" id="IPR051781">
    <property type="entry name" value="Metallo-dep_Hydrolase"/>
</dbReference>
<sequence>MTIKAFHKKLTLIIAFVLCAGLFGAVGMTHASIEPTATNKVPLVLQDATVVDVRTGELIEDQTIIVTGNRISYIGDNDEVTLPKHAQVRNASGQYVIPGLWDMHVHLDHDHEHAFPLLLGNGVTGVRDMGAPLNDIDKWKNVIKKGMSAPRIIYAGSTIFQFKGNLEAPHVINVKSEKEAREAVRTNASKGADFLKVYSYKTPAIYAAIVDEAKKYRLPIAGHLPMPVRAIDAVRAGQKSIEHMYGLFIATSSKEAEFLGKADYEDRYYEYEILAEKHYDPKRAERLFNIFVQNEVYQVPMLITEKNELKSKIDSRAIYVPTAFQKAWIKMIKGAEPDKMTADYVKIKDGMVKKMNDAGVPILAGTDSDFELTNLIYGVSLHDELQLLVENGLSPLQALQTATLNPAKYMERVYELGTVEEGKLADLVLLKANPLEDIRNTTRISAVIYNGKLIEKKELEKSIKTYELVKMEDVKVEPSPPHKPKSSSHHHGLHSH</sequence>
<dbReference type="SUPFAM" id="SSF51338">
    <property type="entry name" value="Composite domain of metallo-dependent hydrolases"/>
    <property type="match status" value="1"/>
</dbReference>
<dbReference type="InterPro" id="IPR006680">
    <property type="entry name" value="Amidohydro-rel"/>
</dbReference>
<gene>
    <name evidence="3" type="ORF">IFO66_15890</name>
</gene>
<dbReference type="RefSeq" id="WP_192026104.1">
    <property type="nucleotide sequence ID" value="NZ_JACYTN010000014.1"/>
</dbReference>
<comment type="caution">
    <text evidence="3">The sequence shown here is derived from an EMBL/GenBank/DDBJ whole genome shotgun (WGS) entry which is preliminary data.</text>
</comment>
<dbReference type="Gene3D" id="2.30.40.10">
    <property type="entry name" value="Urease, subunit C, domain 1"/>
    <property type="match status" value="1"/>
</dbReference>